<evidence type="ECO:0000313" key="1">
    <source>
        <dbReference type="Proteomes" id="UP000887576"/>
    </source>
</evidence>
<reference evidence="2" key="1">
    <citation type="submission" date="2022-11" db="UniProtKB">
        <authorList>
            <consortium name="WormBaseParasite"/>
        </authorList>
    </citation>
    <scope>IDENTIFICATION</scope>
</reference>
<name>A0AC34Q2V2_9BILA</name>
<dbReference type="Proteomes" id="UP000887576">
    <property type="component" value="Unplaced"/>
</dbReference>
<protein>
    <submittedName>
        <fullName evidence="2">Aftiphilin clathrin-binding box domain-containing protein</fullName>
    </submittedName>
</protein>
<organism evidence="1 2">
    <name type="scientific">Panagrolaimus sp. JU765</name>
    <dbReference type="NCBI Taxonomy" id="591449"/>
    <lineage>
        <taxon>Eukaryota</taxon>
        <taxon>Metazoa</taxon>
        <taxon>Ecdysozoa</taxon>
        <taxon>Nematoda</taxon>
        <taxon>Chromadorea</taxon>
        <taxon>Rhabditida</taxon>
        <taxon>Tylenchina</taxon>
        <taxon>Panagrolaimomorpha</taxon>
        <taxon>Panagrolaimoidea</taxon>
        <taxon>Panagrolaimidae</taxon>
        <taxon>Panagrolaimus</taxon>
    </lineage>
</organism>
<evidence type="ECO:0000313" key="2">
    <source>
        <dbReference type="WBParaSite" id="JU765_v2.g12397.t1"/>
    </source>
</evidence>
<accession>A0AC34Q2V2</accession>
<sequence>MTENEPSIKDDISEDNDDDGVKTGQDDAAISDGGFDDDDFGDFEEAAPVKATYSIEEPDDPFPESPKKLPEFGFANFAETPPPKHTSFDFSVPSSSNDVKTLQDLVEDSEFWKFDDSGSFSLVENDEPTVDYFEFFDTGKYDDENPPDLPKDYQEALKLWSEVCFVEDTPALKLQWNKTTLYSSLLSTLNMSAAKAMPRDKPVVPVLIPTSGVHLELPTHDRVSKLLPSANDQEKSDSQQLSESGATENDNSKFDNFDWHPSSLDTACISDVLNLNFETNHKNTDDSFEKELQRLGIERSEIGTPDTQDSMVDNNSLNLNEILRPTMTGRSETNGIVSELSADARSLLNALPDYGYMLSKILMFPVKR</sequence>
<dbReference type="WBParaSite" id="JU765_v2.g12397.t1">
    <property type="protein sequence ID" value="JU765_v2.g12397.t1"/>
    <property type="gene ID" value="JU765_v2.g12397"/>
</dbReference>
<proteinExistence type="predicted"/>